<evidence type="ECO:0000313" key="2">
    <source>
        <dbReference type="Proteomes" id="UP000285780"/>
    </source>
</evidence>
<dbReference type="RefSeq" id="WP_120185925.1">
    <property type="nucleotide sequence ID" value="NZ_RAQM01000006.1"/>
</dbReference>
<organism evidence="1 2">
    <name type="scientific">Tenacibaculum lutimaris</name>
    <dbReference type="NCBI Taxonomy" id="285258"/>
    <lineage>
        <taxon>Bacteria</taxon>
        <taxon>Pseudomonadati</taxon>
        <taxon>Bacteroidota</taxon>
        <taxon>Flavobacteriia</taxon>
        <taxon>Flavobacteriales</taxon>
        <taxon>Flavobacteriaceae</taxon>
        <taxon>Tenacibaculum</taxon>
    </lineage>
</organism>
<proteinExistence type="predicted"/>
<gene>
    <name evidence="1" type="ORF">C8N26_0582</name>
</gene>
<sequence>MKNQILSIISAITILFVVISCSTEPDNKQQLNNEFDYSIYENNKLQLHSLVNRINDKTYRSESISKLEQATITINEINEEFNSNLELNNLDLDVINSNNINENWEEFYLNNGYIEQQQIDLINQFKMDVVQTDFNNAISNLESSILELNLNDRQFQEYNLFINTLYIMNDYFVNYESLGTKTTVLAREKPSWFADAVAANAVATYGLVACAIPNPTSPAGCTVAVVGKALSFAGIIFGC</sequence>
<dbReference type="EMBL" id="RAQM01000006">
    <property type="protein sequence ID" value="RKF05181.1"/>
    <property type="molecule type" value="Genomic_DNA"/>
</dbReference>
<reference evidence="1 2" key="1">
    <citation type="submission" date="2018-09" db="EMBL/GenBank/DDBJ databases">
        <title>Genomic Encyclopedia of Archaeal and Bacterial Type Strains, Phase II (KMG-II): from individual species to whole genera.</title>
        <authorList>
            <person name="Goeker M."/>
        </authorList>
    </citation>
    <scope>NUCLEOTIDE SEQUENCE [LARGE SCALE GENOMIC DNA]</scope>
    <source>
        <strain evidence="1 2">DSM 16505</strain>
    </source>
</reference>
<accession>A0A420E4T3</accession>
<name>A0A420E4T3_9FLAO</name>
<dbReference type="AlphaFoldDB" id="A0A420E4T3"/>
<evidence type="ECO:0000313" key="1">
    <source>
        <dbReference type="EMBL" id="RKF05181.1"/>
    </source>
</evidence>
<keyword evidence="2" id="KW-1185">Reference proteome</keyword>
<comment type="caution">
    <text evidence="1">The sequence shown here is derived from an EMBL/GenBank/DDBJ whole genome shotgun (WGS) entry which is preliminary data.</text>
</comment>
<dbReference type="Proteomes" id="UP000285780">
    <property type="component" value="Unassembled WGS sequence"/>
</dbReference>
<dbReference type="PROSITE" id="PS51257">
    <property type="entry name" value="PROKAR_LIPOPROTEIN"/>
    <property type="match status" value="1"/>
</dbReference>
<protein>
    <submittedName>
        <fullName evidence="1">Uncharacterized protein</fullName>
    </submittedName>
</protein>